<feature type="chain" id="PRO_5041951356" evidence="7">
    <location>
        <begin position="18"/>
        <end position="276"/>
    </location>
</feature>
<reference evidence="9" key="1">
    <citation type="submission" date="2018-07" db="EMBL/GenBank/DDBJ databases">
        <title>Comparative genomics of catfishes provides insights into carnivory and benthic adaptation.</title>
        <authorList>
            <person name="Zhang Y."/>
            <person name="Wang D."/>
            <person name="Peng Z."/>
            <person name="Zheng S."/>
            <person name="Shao F."/>
            <person name="Tao W."/>
        </authorList>
    </citation>
    <scope>NUCLEOTIDE SEQUENCE</scope>
    <source>
        <strain evidence="9">Chongqing</strain>
    </source>
</reference>
<feature type="domain" description="MARVEL" evidence="8">
    <location>
        <begin position="1"/>
        <end position="116"/>
    </location>
</feature>
<dbReference type="Pfam" id="PF01284">
    <property type="entry name" value="MARVEL"/>
    <property type="match status" value="1"/>
</dbReference>
<protein>
    <submittedName>
        <fullName evidence="9">CKLF-like MARVEL transmembrane domain-containing protein 7</fullName>
    </submittedName>
</protein>
<comment type="subcellular location">
    <subcellularLocation>
        <location evidence="1">Membrane</location>
        <topology evidence="1">Multi-pass membrane protein</topology>
    </subcellularLocation>
</comment>
<accession>A0AAD5A8U8</accession>
<comment type="caution">
    <text evidence="9">The sequence shown here is derived from an EMBL/GenBank/DDBJ whole genome shotgun (WGS) entry which is preliminary data.</text>
</comment>
<feature type="transmembrane region" description="Helical" evidence="6">
    <location>
        <begin position="87"/>
        <end position="109"/>
    </location>
</feature>
<name>A0AAD5A8U8_SILAS</name>
<evidence type="ECO:0000256" key="5">
    <source>
        <dbReference type="PROSITE-ProRule" id="PRU00581"/>
    </source>
</evidence>
<feature type="transmembrane region" description="Helical" evidence="6">
    <location>
        <begin position="63"/>
        <end position="81"/>
    </location>
</feature>
<dbReference type="GO" id="GO:0016020">
    <property type="term" value="C:membrane"/>
    <property type="evidence" value="ECO:0007669"/>
    <property type="project" value="UniProtKB-SubCell"/>
</dbReference>
<evidence type="ECO:0000313" key="10">
    <source>
        <dbReference type="Proteomes" id="UP001205998"/>
    </source>
</evidence>
<gene>
    <name evidence="9" type="ORF">C0J50_0524</name>
</gene>
<dbReference type="AlphaFoldDB" id="A0AAD5A8U8"/>
<dbReference type="InterPro" id="IPR050578">
    <property type="entry name" value="MARVEL-CKLF_proteins"/>
</dbReference>
<keyword evidence="2 5" id="KW-0812">Transmembrane</keyword>
<sequence>MWLTLMIAFLCVHFAPGWTDYNAFRFFEVVTLWFLFAFLIFFLMYVFRLQAKLPCINWTMTEFFHYILGTVLVFIASIVAAVKSHSISALLAGSIFGFIATFLLALSLFTSYKLVCGSQQTKVCLAMASPDAVYNTTTTSTPTAANKSNRWFIVPNPELNFTRFFVKVAEVPRLLFLLSSTSFRDVPAVPLAGASETPIFEIFFSDLCCYVKITHHNAKETEACPESHVEYTSTWSDMKLNDPLGSFLRRCVFLSVESQMVWKMIKVQMNWRSCEQ</sequence>
<feature type="transmembrane region" description="Helical" evidence="6">
    <location>
        <begin position="29"/>
        <end position="51"/>
    </location>
</feature>
<evidence type="ECO:0000259" key="8">
    <source>
        <dbReference type="PROSITE" id="PS51225"/>
    </source>
</evidence>
<keyword evidence="7" id="KW-0732">Signal</keyword>
<dbReference type="PROSITE" id="PS51225">
    <property type="entry name" value="MARVEL"/>
    <property type="match status" value="1"/>
</dbReference>
<feature type="signal peptide" evidence="7">
    <location>
        <begin position="1"/>
        <end position="17"/>
    </location>
</feature>
<dbReference type="PANTHER" id="PTHR22776:SF89">
    <property type="entry name" value="CKLF-LIKE MARVEL TRANSMEMBRANE DOMAIN-CONTAINING PROTEIN 7"/>
    <property type="match status" value="1"/>
</dbReference>
<evidence type="ECO:0000256" key="6">
    <source>
        <dbReference type="SAM" id="Phobius"/>
    </source>
</evidence>
<evidence type="ECO:0000256" key="2">
    <source>
        <dbReference type="ARBA" id="ARBA00022692"/>
    </source>
</evidence>
<dbReference type="Proteomes" id="UP001205998">
    <property type="component" value="Unassembled WGS sequence"/>
</dbReference>
<dbReference type="InterPro" id="IPR008253">
    <property type="entry name" value="Marvel"/>
</dbReference>
<keyword evidence="4 5" id="KW-0472">Membrane</keyword>
<evidence type="ECO:0000256" key="3">
    <source>
        <dbReference type="ARBA" id="ARBA00022989"/>
    </source>
</evidence>
<keyword evidence="3 6" id="KW-1133">Transmembrane helix</keyword>
<dbReference type="EMBL" id="MU564352">
    <property type="protein sequence ID" value="KAI5611856.1"/>
    <property type="molecule type" value="Genomic_DNA"/>
</dbReference>
<keyword evidence="10" id="KW-1185">Reference proteome</keyword>
<organism evidence="9 10">
    <name type="scientific">Silurus asotus</name>
    <name type="common">Amur catfish</name>
    <name type="synonym">Parasilurus asotus</name>
    <dbReference type="NCBI Taxonomy" id="30991"/>
    <lineage>
        <taxon>Eukaryota</taxon>
        <taxon>Metazoa</taxon>
        <taxon>Chordata</taxon>
        <taxon>Craniata</taxon>
        <taxon>Vertebrata</taxon>
        <taxon>Euteleostomi</taxon>
        <taxon>Actinopterygii</taxon>
        <taxon>Neopterygii</taxon>
        <taxon>Teleostei</taxon>
        <taxon>Ostariophysi</taxon>
        <taxon>Siluriformes</taxon>
        <taxon>Siluridae</taxon>
        <taxon>Silurus</taxon>
    </lineage>
</organism>
<evidence type="ECO:0000313" key="9">
    <source>
        <dbReference type="EMBL" id="KAI5611856.1"/>
    </source>
</evidence>
<evidence type="ECO:0000256" key="4">
    <source>
        <dbReference type="ARBA" id="ARBA00023136"/>
    </source>
</evidence>
<dbReference type="PANTHER" id="PTHR22776">
    <property type="entry name" value="MARVEL-CONTAINING POTENTIAL LIPID RAFT-ASSOCIATED PROTEIN"/>
    <property type="match status" value="1"/>
</dbReference>
<proteinExistence type="predicted"/>
<evidence type="ECO:0000256" key="7">
    <source>
        <dbReference type="SAM" id="SignalP"/>
    </source>
</evidence>
<evidence type="ECO:0000256" key="1">
    <source>
        <dbReference type="ARBA" id="ARBA00004141"/>
    </source>
</evidence>